<dbReference type="SUPFAM" id="SSF52980">
    <property type="entry name" value="Restriction endonuclease-like"/>
    <property type="match status" value="1"/>
</dbReference>
<dbReference type="RefSeq" id="WP_065411219.1">
    <property type="nucleotide sequence ID" value="NZ_MAYT01000027.1"/>
</dbReference>
<evidence type="ECO:0000313" key="2">
    <source>
        <dbReference type="EMBL" id="OCA85252.1"/>
    </source>
</evidence>
<accession>A0A1B9AN35</accession>
<protein>
    <recommendedName>
        <fullName evidence="1">DUF559 domain-containing protein</fullName>
    </recommendedName>
</protein>
<sequence length="231" mass="26672">MKELEQLEPKELIMALVRRGYFLKSAGTGVFIRSSINNKIDDEIKHLVKKRTPDLLRYLNTDYPNEVLESILNLLSEVESLAPNTQHIILNEIEAELTILVTEAKSCDSPLEFELYLYLKTSIEHFNRVHSTPFWVHTQYPITANGHTYRADMLICPAGSENDTSRIQLIVECDGHDFHEKTKAQAQRDKKRDRDLQIAGYRIIRFSGSEIFKDPYGCAKEVTDFLETLIR</sequence>
<reference evidence="3" key="1">
    <citation type="submission" date="2016-05" db="EMBL/GenBank/DDBJ databases">
        <authorList>
            <person name="Liu B."/>
            <person name="Wang J."/>
            <person name="Zhu Y."/>
            <person name="Liu G."/>
            <person name="Chen Q."/>
            <person name="Chen Z."/>
            <person name="Lan J."/>
            <person name="Che J."/>
            <person name="Ge C."/>
            <person name="Shi H."/>
            <person name="Pan Z."/>
            <person name="Liu X."/>
        </authorList>
    </citation>
    <scope>NUCLEOTIDE SEQUENCE [LARGE SCALE GENOMIC DNA]</scope>
    <source>
        <strain evidence="3">FJAT-27215</strain>
    </source>
</reference>
<name>A0A1B9AN35_9BACI</name>
<dbReference type="AlphaFoldDB" id="A0A1B9AN35"/>
<evidence type="ECO:0000259" key="1">
    <source>
        <dbReference type="Pfam" id="PF04480"/>
    </source>
</evidence>
<evidence type="ECO:0000313" key="3">
    <source>
        <dbReference type="Proteomes" id="UP000092578"/>
    </source>
</evidence>
<dbReference type="Proteomes" id="UP000092578">
    <property type="component" value="Unassembled WGS sequence"/>
</dbReference>
<feature type="domain" description="DUF559" evidence="1">
    <location>
        <begin position="166"/>
        <end position="226"/>
    </location>
</feature>
<dbReference type="Pfam" id="PF04480">
    <property type="entry name" value="DUF559"/>
    <property type="match status" value="1"/>
</dbReference>
<gene>
    <name evidence="2" type="ORF">A8F95_11300</name>
</gene>
<dbReference type="Gene3D" id="3.40.960.10">
    <property type="entry name" value="VSR Endonuclease"/>
    <property type="match status" value="1"/>
</dbReference>
<comment type="caution">
    <text evidence="2">The sequence shown here is derived from an EMBL/GenBank/DDBJ whole genome shotgun (WGS) entry which is preliminary data.</text>
</comment>
<dbReference type="InterPro" id="IPR007569">
    <property type="entry name" value="DUF559"/>
</dbReference>
<organism evidence="2 3">
    <name type="scientific">Pseudobacillus wudalianchiensis</name>
    <dbReference type="NCBI Taxonomy" id="1743143"/>
    <lineage>
        <taxon>Bacteria</taxon>
        <taxon>Bacillati</taxon>
        <taxon>Bacillota</taxon>
        <taxon>Bacilli</taxon>
        <taxon>Bacillales</taxon>
        <taxon>Bacillaceae</taxon>
        <taxon>Pseudobacillus</taxon>
    </lineage>
</organism>
<proteinExistence type="predicted"/>
<dbReference type="InterPro" id="IPR011335">
    <property type="entry name" value="Restrct_endonuc-II-like"/>
</dbReference>
<dbReference type="EMBL" id="MAYT01000027">
    <property type="protein sequence ID" value="OCA85252.1"/>
    <property type="molecule type" value="Genomic_DNA"/>
</dbReference>
<keyword evidence="3" id="KW-1185">Reference proteome</keyword>